<dbReference type="GO" id="GO:0009350">
    <property type="term" value="C:ethanolamine ammonia-lyase complex"/>
    <property type="evidence" value="ECO:0007669"/>
    <property type="project" value="UniProtKB-UniRule"/>
</dbReference>
<dbReference type="PANTHER" id="PTHR39330:SF1">
    <property type="entry name" value="ETHANOLAMINE AMMONIA-LYASE SMALL SUBUNIT"/>
    <property type="match status" value="1"/>
</dbReference>
<comment type="subunit">
    <text evidence="5">The basic unit is a heterodimer which dimerizes to form tetramers. The heterotetramers trimerize; 6 large subunits form a core ring with 6 small subunits projecting outwards.</text>
</comment>
<comment type="cofactor">
    <cofactor evidence="5">
        <name>adenosylcob(III)alamin</name>
        <dbReference type="ChEBI" id="CHEBI:18408"/>
    </cofactor>
    <text evidence="5">Binds between the large and small subunits.</text>
</comment>
<dbReference type="Proteomes" id="UP001143372">
    <property type="component" value="Unassembled WGS sequence"/>
</dbReference>
<gene>
    <name evidence="5" type="primary">eutC</name>
    <name evidence="6" type="ORF">GCM10008179_06200</name>
</gene>
<dbReference type="EMBL" id="BSFI01000002">
    <property type="protein sequence ID" value="GLK66982.1"/>
    <property type="molecule type" value="Genomic_DNA"/>
</dbReference>
<dbReference type="GO" id="GO:0006520">
    <property type="term" value="P:amino acid metabolic process"/>
    <property type="evidence" value="ECO:0007669"/>
    <property type="project" value="InterPro"/>
</dbReference>
<dbReference type="GO" id="GO:0031419">
    <property type="term" value="F:cobalamin binding"/>
    <property type="evidence" value="ECO:0007669"/>
    <property type="project" value="UniProtKB-UniRule"/>
</dbReference>
<feature type="binding site" evidence="5">
    <location>
        <position position="158"/>
    </location>
    <ligand>
        <name>adenosylcob(III)alamin</name>
        <dbReference type="ChEBI" id="CHEBI:18408"/>
    </ligand>
</feature>
<dbReference type="PIRSF" id="PIRSF018982">
    <property type="entry name" value="EutC"/>
    <property type="match status" value="1"/>
</dbReference>
<sequence length="261" mass="28089">MARDMANDAVPPPIDLWSSMRQATSARIGLGRSGDAMPLKAVLDFQLAHAKARDAVHAPLDFDALEEQLAPYETIRVASLAPDRPTYLRRPDLGRRLDKESAAKLDAVQHGYDIVFVLSDGLSSIGVQMHAAPMIRACMERLGDLKVAPIVIARQARVALSDDVGERLGARLAVSLIGERPGLSVAESLGVYLTYEPRVGRRDSERNCISNVHGLGGLSYDLAAEKLAWLARTALKLQLTGVKLKDDVAAIAPPEIAGEIG</sequence>
<comment type="similarity">
    <text evidence="5">Belongs to the EutC family.</text>
</comment>
<evidence type="ECO:0000313" key="7">
    <source>
        <dbReference type="Proteomes" id="UP001143372"/>
    </source>
</evidence>
<evidence type="ECO:0000256" key="1">
    <source>
        <dbReference type="ARBA" id="ARBA00022628"/>
    </source>
</evidence>
<dbReference type="GO" id="GO:0031471">
    <property type="term" value="C:ethanolamine degradation polyhedral organelle"/>
    <property type="evidence" value="ECO:0007669"/>
    <property type="project" value="UniProtKB-UniRule"/>
</dbReference>
<dbReference type="NCBIfam" id="NF003971">
    <property type="entry name" value="PRK05465.1"/>
    <property type="match status" value="1"/>
</dbReference>
<dbReference type="HAMAP" id="MF_00601">
    <property type="entry name" value="EutC"/>
    <property type="match status" value="1"/>
</dbReference>
<dbReference type="InterPro" id="IPR042251">
    <property type="entry name" value="EutC_C"/>
</dbReference>
<comment type="function">
    <text evidence="5">Catalyzes the deamination of various vicinal amino-alcohols to oxo compounds. Allows this organism to utilize ethanolamine as the sole source of nitrogen and carbon in the presence of external vitamin B12.</text>
</comment>
<name>A0A9W6IYD8_9HYPH</name>
<reference evidence="6" key="1">
    <citation type="journal article" date="2014" name="Int. J. Syst. Evol. Microbiol.">
        <title>Complete genome sequence of Corynebacterium casei LMG S-19264T (=DSM 44701T), isolated from a smear-ripened cheese.</title>
        <authorList>
            <consortium name="US DOE Joint Genome Institute (JGI-PGF)"/>
            <person name="Walter F."/>
            <person name="Albersmeier A."/>
            <person name="Kalinowski J."/>
            <person name="Ruckert C."/>
        </authorList>
    </citation>
    <scope>NUCLEOTIDE SEQUENCE</scope>
    <source>
        <strain evidence="6">VKM B-2347</strain>
    </source>
</reference>
<dbReference type="InterPro" id="IPR009246">
    <property type="entry name" value="EutC"/>
</dbReference>
<dbReference type="AlphaFoldDB" id="A0A9W6IYD8"/>
<comment type="pathway">
    <text evidence="5">Amine and polyamine degradation; ethanolamine degradation.</text>
</comment>
<dbReference type="PANTHER" id="PTHR39330">
    <property type="entry name" value="ETHANOLAMINE AMMONIA-LYASE LIGHT CHAIN"/>
    <property type="match status" value="1"/>
</dbReference>
<dbReference type="Gene3D" id="3.40.50.11240">
    <property type="entry name" value="Ethanolamine ammonia-lyase light chain (EutC)"/>
    <property type="match status" value="1"/>
</dbReference>
<evidence type="ECO:0000256" key="5">
    <source>
        <dbReference type="HAMAP-Rule" id="MF_00601"/>
    </source>
</evidence>
<dbReference type="Gene3D" id="1.10.30.40">
    <property type="entry name" value="Ethanolamine ammonia-lyase light chain (EutC), N-terminal domain"/>
    <property type="match status" value="1"/>
</dbReference>
<dbReference type="InterPro" id="IPR042255">
    <property type="entry name" value="EutC_N"/>
</dbReference>
<evidence type="ECO:0000313" key="6">
    <source>
        <dbReference type="EMBL" id="GLK66982.1"/>
    </source>
</evidence>
<dbReference type="GO" id="GO:0008851">
    <property type="term" value="F:ethanolamine ammonia-lyase activity"/>
    <property type="evidence" value="ECO:0007669"/>
    <property type="project" value="UniProtKB-UniRule"/>
</dbReference>
<keyword evidence="3 5" id="KW-0170">Cobalt</keyword>
<dbReference type="GO" id="GO:0046336">
    <property type="term" value="P:ethanolamine catabolic process"/>
    <property type="evidence" value="ECO:0007669"/>
    <property type="project" value="UniProtKB-UniRule"/>
</dbReference>
<keyword evidence="7" id="KW-1185">Reference proteome</keyword>
<comment type="subcellular location">
    <subcellularLocation>
        <location evidence="5">Bacterial microcompartment</location>
    </subcellularLocation>
</comment>
<dbReference type="Pfam" id="PF05985">
    <property type="entry name" value="EutC"/>
    <property type="match status" value="1"/>
</dbReference>
<feature type="binding site" evidence="5">
    <location>
        <position position="179"/>
    </location>
    <ligand>
        <name>adenosylcob(III)alamin</name>
        <dbReference type="ChEBI" id="CHEBI:18408"/>
    </ligand>
</feature>
<protein>
    <recommendedName>
        <fullName evidence="5">Ethanolamine ammonia-lyase small subunit</fullName>
        <shortName evidence="5">EAL small subunit</shortName>
        <ecNumber evidence="5">4.3.1.7</ecNumber>
    </recommendedName>
</protein>
<organism evidence="6 7">
    <name type="scientific">Hansschlegelia plantiphila</name>
    <dbReference type="NCBI Taxonomy" id="374655"/>
    <lineage>
        <taxon>Bacteria</taxon>
        <taxon>Pseudomonadati</taxon>
        <taxon>Pseudomonadota</taxon>
        <taxon>Alphaproteobacteria</taxon>
        <taxon>Hyphomicrobiales</taxon>
        <taxon>Methylopilaceae</taxon>
        <taxon>Hansschlegelia</taxon>
    </lineage>
</organism>
<evidence type="ECO:0000256" key="4">
    <source>
        <dbReference type="ARBA" id="ARBA00024446"/>
    </source>
</evidence>
<keyword evidence="2 5" id="KW-0456">Lyase</keyword>
<keyword evidence="1 5" id="KW-0846">Cobalamin</keyword>
<accession>A0A9W6IYD8</accession>
<dbReference type="EC" id="4.3.1.7" evidence="5"/>
<feature type="binding site" evidence="5">
    <location>
        <position position="208"/>
    </location>
    <ligand>
        <name>adenosylcob(III)alamin</name>
        <dbReference type="ChEBI" id="CHEBI:18408"/>
    </ligand>
</feature>
<comment type="caution">
    <text evidence="6">The sequence shown here is derived from an EMBL/GenBank/DDBJ whole genome shotgun (WGS) entry which is preliminary data.</text>
</comment>
<evidence type="ECO:0000256" key="3">
    <source>
        <dbReference type="ARBA" id="ARBA00023285"/>
    </source>
</evidence>
<comment type="catalytic activity">
    <reaction evidence="5">
        <text>ethanolamine = acetaldehyde + NH4(+)</text>
        <dbReference type="Rhea" id="RHEA:15313"/>
        <dbReference type="ChEBI" id="CHEBI:15343"/>
        <dbReference type="ChEBI" id="CHEBI:28938"/>
        <dbReference type="ChEBI" id="CHEBI:57603"/>
        <dbReference type="EC" id="4.3.1.7"/>
    </reaction>
</comment>
<proteinExistence type="inferred from homology"/>
<evidence type="ECO:0000256" key="2">
    <source>
        <dbReference type="ARBA" id="ARBA00023239"/>
    </source>
</evidence>
<keyword evidence="4 5" id="KW-1283">Bacterial microcompartment</keyword>
<reference evidence="6" key="2">
    <citation type="submission" date="2023-01" db="EMBL/GenBank/DDBJ databases">
        <authorList>
            <person name="Sun Q."/>
            <person name="Evtushenko L."/>
        </authorList>
    </citation>
    <scope>NUCLEOTIDE SEQUENCE</scope>
    <source>
        <strain evidence="6">VKM B-2347</strain>
    </source>
</reference>